<dbReference type="AlphaFoldDB" id="A0A1T5L0M0"/>
<accession>A0A1T5L0M0</accession>
<reference evidence="2 3" key="1">
    <citation type="submission" date="2017-02" db="EMBL/GenBank/DDBJ databases">
        <authorList>
            <person name="Peterson S.W."/>
        </authorList>
    </citation>
    <scope>NUCLEOTIDE SEQUENCE [LARGE SCALE GENOMIC DNA]</scope>
    <source>
        <strain evidence="2 3">VKM Ac-2059</strain>
    </source>
</reference>
<dbReference type="SUPFAM" id="SSF51126">
    <property type="entry name" value="Pectin lyase-like"/>
    <property type="match status" value="1"/>
</dbReference>
<dbReference type="EMBL" id="FUZP01000003">
    <property type="protein sequence ID" value="SKC69275.1"/>
    <property type="molecule type" value="Genomic_DNA"/>
</dbReference>
<dbReference type="PROSITE" id="PS51318">
    <property type="entry name" value="TAT"/>
    <property type="match status" value="1"/>
</dbReference>
<dbReference type="RefSeq" id="WP_079728781.1">
    <property type="nucleotide sequence ID" value="NZ_FUZP01000003.1"/>
</dbReference>
<dbReference type="STRING" id="123320.SAMN06309945_2778"/>
<keyword evidence="3" id="KW-1185">Reference proteome</keyword>
<dbReference type="OrthoDB" id="5090699at2"/>
<evidence type="ECO:0000256" key="1">
    <source>
        <dbReference type="SAM" id="MobiDB-lite"/>
    </source>
</evidence>
<dbReference type="Gene3D" id="2.160.20.10">
    <property type="entry name" value="Single-stranded right-handed beta-helix, Pectin lyase-like"/>
    <property type="match status" value="1"/>
</dbReference>
<feature type="region of interest" description="Disordered" evidence="1">
    <location>
        <begin position="1"/>
        <end position="25"/>
    </location>
</feature>
<dbReference type="InterPro" id="IPR006311">
    <property type="entry name" value="TAT_signal"/>
</dbReference>
<gene>
    <name evidence="2" type="ORF">SAMN06309945_2778</name>
</gene>
<sequence>MSKKTPRSSDTTHENAPTPTGLGSARRNFLTASAVAAAGAVASVASIGSPANAATDTSLAGKPKPPKGPKPTAVTVTEGPISPLDPEFGFVDVAGADNTSAVQAAINKAMTAPGGEVSLPAGQIHVRGLSVDYRNSPVQPVNGQPYGYAGPKIIGAGMRQTKIIQIAGATEDIFTVTGQVGDKAGPANNNKATGVVLADFEMTGTTGGGHGLYLRSLVNCEFRNLWIQKTGKSGIFRERATFVSGVNDEYSYANAFNKIKIVSPGGWGVQDSGLASIGGSMTNVEAISPGLGGFLLAPTNMTLLDCQAIGGTVGLQSVRNQNRKSVNSGLTLLNFRSEGSRNGYEIKIDAGISHMIVNPNFFPTSGAHCLGVGVDGQGSDFYVRNLTVVGGYFGVIRSQFPTAKAIVLGPDARSTRFITPTIEFGSGVDDEASLIVDNGYRSSFDLPGYTSMAAAGYTTQNRFAGSVPTPAAGSVNEGWEQNGSGWRKVAVFPDGRRVTIAS</sequence>
<proteinExistence type="predicted"/>
<dbReference type="InterPro" id="IPR012334">
    <property type="entry name" value="Pectin_lyas_fold"/>
</dbReference>
<name>A0A1T5L0M0_9MICO</name>
<organism evidence="2 3">
    <name type="scientific">Okibacterium fritillariae</name>
    <dbReference type="NCBI Taxonomy" id="123320"/>
    <lineage>
        <taxon>Bacteria</taxon>
        <taxon>Bacillati</taxon>
        <taxon>Actinomycetota</taxon>
        <taxon>Actinomycetes</taxon>
        <taxon>Micrococcales</taxon>
        <taxon>Microbacteriaceae</taxon>
        <taxon>Okibacterium</taxon>
    </lineage>
</organism>
<protein>
    <submittedName>
        <fullName evidence="2">Uncharacterized protein</fullName>
    </submittedName>
</protein>
<evidence type="ECO:0000313" key="3">
    <source>
        <dbReference type="Proteomes" id="UP000190857"/>
    </source>
</evidence>
<evidence type="ECO:0000313" key="2">
    <source>
        <dbReference type="EMBL" id="SKC69275.1"/>
    </source>
</evidence>
<dbReference type="Proteomes" id="UP000190857">
    <property type="component" value="Unassembled WGS sequence"/>
</dbReference>
<feature type="region of interest" description="Disordered" evidence="1">
    <location>
        <begin position="50"/>
        <end position="76"/>
    </location>
</feature>
<dbReference type="InterPro" id="IPR011050">
    <property type="entry name" value="Pectin_lyase_fold/virulence"/>
</dbReference>